<evidence type="ECO:0000313" key="2">
    <source>
        <dbReference type="Proteomes" id="UP001219934"/>
    </source>
</evidence>
<accession>A0AAD6F7P2</accession>
<keyword evidence="2" id="KW-1185">Reference proteome</keyword>
<dbReference type="EMBL" id="JAPTMU010000022">
    <property type="protein sequence ID" value="KAJ4924719.1"/>
    <property type="molecule type" value="Genomic_DNA"/>
</dbReference>
<sequence>MKRPLGERELLFTVSLPNGREDLKAEKQSNRKTLKECDLPLTYSAHVCAQFRVD</sequence>
<protein>
    <submittedName>
        <fullName evidence="1">Uncharacterized protein</fullName>
    </submittedName>
</protein>
<comment type="caution">
    <text evidence="1">The sequence shown here is derived from an EMBL/GenBank/DDBJ whole genome shotgun (WGS) entry which is preliminary data.</text>
</comment>
<feature type="non-terminal residue" evidence="1">
    <location>
        <position position="1"/>
    </location>
</feature>
<proteinExistence type="predicted"/>
<name>A0AAD6F7P2_9TELE</name>
<gene>
    <name evidence="1" type="ORF">JOQ06_003670</name>
</gene>
<dbReference type="AlphaFoldDB" id="A0AAD6F7P2"/>
<evidence type="ECO:0000313" key="1">
    <source>
        <dbReference type="EMBL" id="KAJ4924719.1"/>
    </source>
</evidence>
<reference evidence="1" key="1">
    <citation type="submission" date="2022-11" db="EMBL/GenBank/DDBJ databases">
        <title>Chromosome-level genome of Pogonophryne albipinna.</title>
        <authorList>
            <person name="Jo E."/>
        </authorList>
    </citation>
    <scope>NUCLEOTIDE SEQUENCE</scope>
    <source>
        <strain evidence="1">SGF0006</strain>
        <tissue evidence="1">Muscle</tissue>
    </source>
</reference>
<organism evidence="1 2">
    <name type="scientific">Pogonophryne albipinna</name>
    <dbReference type="NCBI Taxonomy" id="1090488"/>
    <lineage>
        <taxon>Eukaryota</taxon>
        <taxon>Metazoa</taxon>
        <taxon>Chordata</taxon>
        <taxon>Craniata</taxon>
        <taxon>Vertebrata</taxon>
        <taxon>Euteleostomi</taxon>
        <taxon>Actinopterygii</taxon>
        <taxon>Neopterygii</taxon>
        <taxon>Teleostei</taxon>
        <taxon>Neoteleostei</taxon>
        <taxon>Acanthomorphata</taxon>
        <taxon>Eupercaria</taxon>
        <taxon>Perciformes</taxon>
        <taxon>Notothenioidei</taxon>
        <taxon>Pogonophryne</taxon>
    </lineage>
</organism>
<dbReference type="Proteomes" id="UP001219934">
    <property type="component" value="Unassembled WGS sequence"/>
</dbReference>